<keyword evidence="4" id="KW-0663">Pyridoxal phosphate</keyword>
<dbReference type="EMBL" id="JAGSOT010000045">
    <property type="protein sequence ID" value="MBR7797160.1"/>
    <property type="molecule type" value="Genomic_DNA"/>
</dbReference>
<dbReference type="GO" id="GO:0046872">
    <property type="term" value="F:metal ion binding"/>
    <property type="evidence" value="ECO:0007669"/>
    <property type="project" value="UniProtKB-KW"/>
</dbReference>
<keyword evidence="5" id="KW-0408">Iron</keyword>
<reference evidence="9" key="1">
    <citation type="submission" date="2021-04" db="EMBL/GenBank/DDBJ databases">
        <title>Isolation and polyphasic classification of algal microorganism.</title>
        <authorList>
            <person name="Wang S."/>
        </authorList>
    </citation>
    <scope>NUCLEOTIDE SEQUENCE</scope>
    <source>
        <strain evidence="9">720a</strain>
    </source>
</reference>
<evidence type="ECO:0000256" key="6">
    <source>
        <dbReference type="ARBA" id="ARBA00023014"/>
    </source>
</evidence>
<dbReference type="Gene3D" id="3.40.640.10">
    <property type="entry name" value="Type I PLP-dependent aspartate aminotransferase-like (Major domain)"/>
    <property type="match status" value="1"/>
</dbReference>
<dbReference type="PANTHER" id="PTHR11601">
    <property type="entry name" value="CYSTEINE DESULFURYLASE FAMILY MEMBER"/>
    <property type="match status" value="1"/>
</dbReference>
<keyword evidence="6" id="KW-0411">Iron-sulfur</keyword>
<gene>
    <name evidence="9" type="ORF">KCX74_14055</name>
</gene>
<accession>A0A941IDI4</accession>
<dbReference type="InterPro" id="IPR016454">
    <property type="entry name" value="Cysteine_dSase"/>
</dbReference>
<dbReference type="SUPFAM" id="SSF53383">
    <property type="entry name" value="PLP-dependent transferases"/>
    <property type="match status" value="1"/>
</dbReference>
<dbReference type="InterPro" id="IPR020578">
    <property type="entry name" value="Aminotrans_V_PyrdxlP_BS"/>
</dbReference>
<evidence type="ECO:0000256" key="7">
    <source>
        <dbReference type="RuleBase" id="RU004504"/>
    </source>
</evidence>
<dbReference type="Proteomes" id="UP000675284">
    <property type="component" value="Unassembled WGS sequence"/>
</dbReference>
<organism evidence="9 10">
    <name type="scientific">Virgibacillus salarius</name>
    <dbReference type="NCBI Taxonomy" id="447199"/>
    <lineage>
        <taxon>Bacteria</taxon>
        <taxon>Bacillati</taxon>
        <taxon>Bacillota</taxon>
        <taxon>Bacilli</taxon>
        <taxon>Bacillales</taxon>
        <taxon>Bacillaceae</taxon>
        <taxon>Virgibacillus</taxon>
    </lineage>
</organism>
<keyword evidence="10" id="KW-1185">Reference proteome</keyword>
<keyword evidence="3" id="KW-0479">Metal-binding</keyword>
<proteinExistence type="inferred from homology"/>
<dbReference type="Pfam" id="PF00266">
    <property type="entry name" value="Aminotran_5"/>
    <property type="match status" value="1"/>
</dbReference>
<dbReference type="GO" id="GO:0051536">
    <property type="term" value="F:iron-sulfur cluster binding"/>
    <property type="evidence" value="ECO:0007669"/>
    <property type="project" value="UniProtKB-KW"/>
</dbReference>
<dbReference type="InterPro" id="IPR015421">
    <property type="entry name" value="PyrdxlP-dep_Trfase_major"/>
</dbReference>
<evidence type="ECO:0000313" key="9">
    <source>
        <dbReference type="EMBL" id="MBR7797160.1"/>
    </source>
</evidence>
<dbReference type="GO" id="GO:0003824">
    <property type="term" value="F:catalytic activity"/>
    <property type="evidence" value="ECO:0007669"/>
    <property type="project" value="UniProtKB-ARBA"/>
</dbReference>
<dbReference type="InterPro" id="IPR015424">
    <property type="entry name" value="PyrdxlP-dep_Trfase"/>
</dbReference>
<dbReference type="InterPro" id="IPR000192">
    <property type="entry name" value="Aminotrans_V_dom"/>
</dbReference>
<sequence length="372" mass="41197">MKYFDYAATTPIDPEVLAIYQETALSYWGNTSSLHDQGTKAKGLLESCRDKLASILHVSSDGIYFTSGGTEANHIAIITLALSRQDRGKHIITTMAEHSSVFSSTAYLRKAGFKITEIPFLQNGQLDFYALTDAIQNDTILISVGHANSEIGSIQPIEAISKQVRGQNILLHSDCVQSFGKIDIASISPFVDAMSLSSHKIYGPKGVGAVFIRPEYRVTGIFPNETHERGIRGGTVNTPGIAAFVAAALKLTNKDWKKMYQLRTTFFEHLGSNWEKRFTIFESPSDVQLPHVIGLTVNGREGQWVMLECNRRGFHISTGSACHQELQSPARTIIAMGVMEEKQREFIRISFGQDTTLDDVIQLAQLLRKLAK</sequence>
<evidence type="ECO:0000313" key="10">
    <source>
        <dbReference type="Proteomes" id="UP000675284"/>
    </source>
</evidence>
<evidence type="ECO:0000256" key="1">
    <source>
        <dbReference type="ARBA" id="ARBA00001933"/>
    </source>
</evidence>
<name>A0A941IDI4_9BACI</name>
<dbReference type="AlphaFoldDB" id="A0A941IDI4"/>
<comment type="caution">
    <text evidence="9">The sequence shown here is derived from an EMBL/GenBank/DDBJ whole genome shotgun (WGS) entry which is preliminary data.</text>
</comment>
<dbReference type="PROSITE" id="PS00595">
    <property type="entry name" value="AA_TRANSFER_CLASS_5"/>
    <property type="match status" value="1"/>
</dbReference>
<evidence type="ECO:0000256" key="5">
    <source>
        <dbReference type="ARBA" id="ARBA00023004"/>
    </source>
</evidence>
<dbReference type="RefSeq" id="WP_121604446.1">
    <property type="nucleotide sequence ID" value="NZ_JAGSOT010000045.1"/>
</dbReference>
<dbReference type="Gene3D" id="1.10.260.50">
    <property type="match status" value="1"/>
</dbReference>
<evidence type="ECO:0000259" key="8">
    <source>
        <dbReference type="Pfam" id="PF00266"/>
    </source>
</evidence>
<evidence type="ECO:0000256" key="3">
    <source>
        <dbReference type="ARBA" id="ARBA00022723"/>
    </source>
</evidence>
<evidence type="ECO:0000256" key="4">
    <source>
        <dbReference type="ARBA" id="ARBA00022898"/>
    </source>
</evidence>
<comment type="cofactor">
    <cofactor evidence="1 7">
        <name>pyridoxal 5'-phosphate</name>
        <dbReference type="ChEBI" id="CHEBI:597326"/>
    </cofactor>
</comment>
<comment type="similarity">
    <text evidence="2">Belongs to the class-V pyridoxal-phosphate-dependent aminotransferase family. NifS/IscS subfamily.</text>
</comment>
<protein>
    <submittedName>
        <fullName evidence="9">IscS subfamily cysteine desulfurase</fullName>
    </submittedName>
</protein>
<dbReference type="PIRSF" id="PIRSF005572">
    <property type="entry name" value="NifS"/>
    <property type="match status" value="1"/>
</dbReference>
<evidence type="ECO:0000256" key="2">
    <source>
        <dbReference type="ARBA" id="ARBA00006490"/>
    </source>
</evidence>
<dbReference type="NCBIfam" id="NF002806">
    <property type="entry name" value="PRK02948.1"/>
    <property type="match status" value="1"/>
</dbReference>
<dbReference type="InterPro" id="IPR015422">
    <property type="entry name" value="PyrdxlP-dep_Trfase_small"/>
</dbReference>
<dbReference type="PANTHER" id="PTHR11601:SF36">
    <property type="entry name" value="CYSTEINE DESULFURASE NIFS-RELATED"/>
    <property type="match status" value="1"/>
</dbReference>
<dbReference type="Gene3D" id="3.90.1150.10">
    <property type="entry name" value="Aspartate Aminotransferase, domain 1"/>
    <property type="match status" value="1"/>
</dbReference>
<feature type="domain" description="Aminotransferase class V" evidence="8">
    <location>
        <begin position="3"/>
        <end position="362"/>
    </location>
</feature>